<dbReference type="InterPro" id="IPR011493">
    <property type="entry name" value="GLUG"/>
</dbReference>
<dbReference type="InterPro" id="IPR011050">
    <property type="entry name" value="Pectin_lyase_fold/virulence"/>
</dbReference>
<dbReference type="EMBL" id="FNPB01000004">
    <property type="protein sequence ID" value="SDX92564.1"/>
    <property type="molecule type" value="Genomic_DNA"/>
</dbReference>
<dbReference type="CDD" id="cd00146">
    <property type="entry name" value="PKD"/>
    <property type="match status" value="1"/>
</dbReference>
<dbReference type="SUPFAM" id="SSF51126">
    <property type="entry name" value="Pectin lyase-like"/>
    <property type="match status" value="1"/>
</dbReference>
<dbReference type="Gene3D" id="2.160.20.110">
    <property type="match status" value="1"/>
</dbReference>
<keyword evidence="1" id="KW-0472">Membrane</keyword>
<dbReference type="Proteomes" id="UP000199170">
    <property type="component" value="Unassembled WGS sequence"/>
</dbReference>
<dbReference type="Gene3D" id="2.60.40.10">
    <property type="entry name" value="Immunoglobulins"/>
    <property type="match status" value="1"/>
</dbReference>
<dbReference type="SUPFAM" id="SSF49464">
    <property type="entry name" value="Carboxypeptidase regulatory domain-like"/>
    <property type="match status" value="1"/>
</dbReference>
<sequence>MGASAIRQSGRTVLVIAFCVFLTTSPVAGIGLSSPSDTAQQSAVTDATAGQTDFTDVNASELEGSGTPSDPYNISNVSELQAMEDELDAHYELVSDIDASNTSTWKSGNGFAPIGDDSREFVGTLDGNGYNIDQLSINRSSTSRVGLFGRTDNATIRDVTLTEANITGHKRVGALVGYSHQTTVHGASATGHVSGNESVGGLLGYNNGHNSLVTQSTANANVTATFRMVGSLVGGNDGNATIRQSTATGSVDGGDLAGGLTGLNDDNSTILNTYATTNVNGSSSIGGLVGVNIRNGTIHKSYATGSVSGSGNSIGGLVGNNINSSVTASYWNTQTTGQSQSGGEATALTTANMTGEAAESNMSALAFGDVWETQPDDYPVLAWQLPQQGGEDGAPGPDLVVDGEADGDDEYATIQNGIDNASEGDIVEVRPGTYEEPIDVSKNISLIAPGGANITNSSAVPAAYGTAESQQGLQIEGPATPQIAGFRLINWTVGVDATSSEGDWTVLDTQVRGAEDGIVAENASGAWAIERSLIADSASEGVEASNTTGEWTIRFTEIVDARRAVEATSTTGAWEIRWSALVNSSEVTIDARGAEIEGNATRNWWGDPDGPGDNDIAGNVSVAEPLPVPPTTILGTLSAESGASLAGDSVVAYTDLDGEETEVFDAGVAANGEFRIDTDRPGVSYTLAYADDDFGEERNGVPDLYAIGKTIAPEHVDPELPTAHNVSIRVIDQYGNPIENADLAIEHRNGGAVITDGERDATDENGYLSVDGETTFEFVGNLTVGAAFSGVNGSTNVQVDSDQTITVELSGATVNGTINTSTGSPEGDLVGAFNVTDDGVEGVDTTVGADGSFELGGLSSDEEYTLVFGDDDAGDVSNDVPDIYAVQRVSPAAGTTDVGEIDIPEAHNVSVRVVDRTGEGIQGADVAITHKNGDAIVEDGERNATNESGYFSSTDSAPLELAGNVTVWANYNGVNNSTSLRVNKTTGDRSVVIELTRPDVSGTLNATGSVAGDTVSIFRLTEEDEIESFETTVGTGGNFTISGGSADASYTLAFGDNETGGVLNGVPDLYAIRRVSPPVDLGEVPIPDAHNVSIQVVGPNGEPVENADGTITHTNGDAIIEEGRRDATNETGYVTVGGDTTFEFAGDITAYAQFRGVSSTTNATVTSDRTGSDRVIVELPGVEVNGTVTDADGDGVPNSSVVYDGAEDGDEAFRRQAVTDENGVYRTQLLPNGYEVQFRQQSENITFPIDGVPDIYGVGEIPVEDGMPNDISLPRGNRLQIQVTNGTAPLANSTVEIVHLNPNGGASGVEARTNETGWVHLGGTSGVEVDGTIEVELWSKNYYADRSLTVDSDDTIVLEAQELINVTGNVTNASGGPVTDGEVFARATDGSMSTDAPIENGEYELALVPNTTYELGFRQDGEGTEGDFPTDGAPDIESLTVVETSSEDERLPEQQLGVGHPYNITVKNPDGTNASGVPVYVSDNDVEEDFALGIGGETNENGSFLLYGTKEPGIELNGSIDVYVDLPEESGLADANRQDIVVDEPGSITIQLDPAVTVSGTVRQPDGVTPAADERIQVNAAEEGRRAGDTVRTNESGFFDAQVPAEGAYHVGFVQAEEGTAARPPYPEDGVPDFYAIGTVTSDEEADLGSVTLPEPHNLTVNIVDPNGELVENATVRLWSTANDAYQWGGETAVVDGSLTVEVNGSVGIQGIAPSGVDLRSEYVQTEVTEDDTVNVTLDPNVTVSGSVDYANGKNATGYRMGLFGDGGDSRLTDENGSFELVPRPNRTYALGFKQTDGEGDRVNFRKDGRPDLHAFRTVEIGDEDRNVGDLTLPEGHLVNITVENADGDPVPNAVVDLNAISGFAGPYHPGTTRGDGEVVLNGSGAPGIEVNGTLRVQVRQTGPYASNTSIYQINDDREVTVVLKDRVNVSGRLVNESGAALTDFDVVASDSSGLSSSASDRSNETGNFSIPVGANGTYSITAGQRNTETDTIGIRDGVTDLYELAVVETGPSDVIIDRQTVPPAAGILNVTVENESGIPVEDAVVSIVPNQSGAADVSSVQLARPTDEDGYFVVGGERGFEAAGEYVVRVSPPDSEAFVNDVNVTTVNVTDGDKNVNIVLNETDTAEPEPQADIVIESASLQEGEIDAGDDIVVDVTLKNRGEVQGDANISLSSEEGLISASDSVTVPARDNVTRELRTTVETPGVYGLTVSVDGDSAPVGSVNVTELPEPAKVTLVDASVSPNVTTAEESFVVNATVRNTGDVEGNITLEVDFEDGPSVPVEINVSGGSNRTKSLTTFTYTSPGTYNITVKNQSSGRSVSRTVLVNEQTETGTGAPGFGFVPAIGALLGVIFVLRRH</sequence>
<reference evidence="4" key="1">
    <citation type="submission" date="2016-10" db="EMBL/GenBank/DDBJ databases">
        <authorList>
            <person name="Varghese N."/>
            <person name="Submissions S."/>
        </authorList>
    </citation>
    <scope>NUCLEOTIDE SEQUENCE [LARGE SCALE GENOMIC DNA]</scope>
    <source>
        <strain evidence="4">CGMCC 1.10118</strain>
    </source>
</reference>
<evidence type="ECO:0000259" key="2">
    <source>
        <dbReference type="Pfam" id="PF07581"/>
    </source>
</evidence>
<gene>
    <name evidence="3" type="ORF">SAMN04487946_10480</name>
</gene>
<dbReference type="SUPFAM" id="SSF49299">
    <property type="entry name" value="PKD domain"/>
    <property type="match status" value="1"/>
</dbReference>
<dbReference type="STRING" id="660517.SAMN04487946_10480"/>
<dbReference type="Pfam" id="PF07581">
    <property type="entry name" value="Glug"/>
    <property type="match status" value="1"/>
</dbReference>
<name>A0A1H3FQY4_9EURY</name>
<feature type="transmembrane region" description="Helical" evidence="1">
    <location>
        <begin position="2337"/>
        <end position="2356"/>
    </location>
</feature>
<organism evidence="3 4">
    <name type="scientific">Halobellus clavatus</name>
    <dbReference type="NCBI Taxonomy" id="660517"/>
    <lineage>
        <taxon>Archaea</taxon>
        <taxon>Methanobacteriati</taxon>
        <taxon>Methanobacteriota</taxon>
        <taxon>Stenosarchaea group</taxon>
        <taxon>Halobacteria</taxon>
        <taxon>Halobacteriales</taxon>
        <taxon>Haloferacaceae</taxon>
        <taxon>Halobellus</taxon>
    </lineage>
</organism>
<dbReference type="Gene3D" id="2.60.40.1120">
    <property type="entry name" value="Carboxypeptidase-like, regulatory domain"/>
    <property type="match status" value="2"/>
</dbReference>
<accession>A0A1H3FQY4</accession>
<dbReference type="InterPro" id="IPR035986">
    <property type="entry name" value="PKD_dom_sf"/>
</dbReference>
<dbReference type="InterPro" id="IPR013783">
    <property type="entry name" value="Ig-like_fold"/>
</dbReference>
<evidence type="ECO:0000313" key="4">
    <source>
        <dbReference type="Proteomes" id="UP000199170"/>
    </source>
</evidence>
<evidence type="ECO:0000313" key="3">
    <source>
        <dbReference type="EMBL" id="SDX92564.1"/>
    </source>
</evidence>
<protein>
    <submittedName>
        <fullName evidence="3">Uncharacterized membrane protein</fullName>
    </submittedName>
</protein>
<proteinExistence type="predicted"/>
<keyword evidence="1" id="KW-0812">Transmembrane</keyword>
<evidence type="ECO:0000256" key="1">
    <source>
        <dbReference type="SAM" id="Phobius"/>
    </source>
</evidence>
<keyword evidence="1" id="KW-1133">Transmembrane helix</keyword>
<keyword evidence="4" id="KW-1185">Reference proteome</keyword>
<feature type="domain" description="GLUG" evidence="2">
    <location>
        <begin position="229"/>
        <end position="251"/>
    </location>
</feature>
<dbReference type="InterPro" id="IPR008969">
    <property type="entry name" value="CarboxyPept-like_regulatory"/>
</dbReference>